<evidence type="ECO:0000256" key="12">
    <source>
        <dbReference type="PROSITE-ProRule" id="PRU00169"/>
    </source>
</evidence>
<evidence type="ECO:0000256" key="8">
    <source>
        <dbReference type="ARBA" id="ARBA00022777"/>
    </source>
</evidence>
<evidence type="ECO:0000256" key="11">
    <source>
        <dbReference type="ARBA" id="ARBA00023136"/>
    </source>
</evidence>
<reference evidence="15" key="1">
    <citation type="submission" date="2021-05" db="EMBL/GenBank/DDBJ databases">
        <authorList>
            <person name="Pietrasiak N."/>
            <person name="Ward R."/>
            <person name="Stajich J.E."/>
            <person name="Kurbessoian T."/>
        </authorList>
    </citation>
    <scope>NUCLEOTIDE SEQUENCE</scope>
    <source>
        <strain evidence="15">UHER 2000/2452</strain>
    </source>
</reference>
<evidence type="ECO:0000256" key="4">
    <source>
        <dbReference type="ARBA" id="ARBA00022475"/>
    </source>
</evidence>
<evidence type="ECO:0000256" key="7">
    <source>
        <dbReference type="ARBA" id="ARBA00022741"/>
    </source>
</evidence>
<evidence type="ECO:0000256" key="10">
    <source>
        <dbReference type="ARBA" id="ARBA00023012"/>
    </source>
</evidence>
<dbReference type="InterPro" id="IPR036890">
    <property type="entry name" value="HATPase_C_sf"/>
</dbReference>
<dbReference type="Pfam" id="PF02518">
    <property type="entry name" value="HATPase_c"/>
    <property type="match status" value="1"/>
</dbReference>
<keyword evidence="5 12" id="KW-0597">Phosphoprotein</keyword>
<proteinExistence type="predicted"/>
<evidence type="ECO:0000256" key="1">
    <source>
        <dbReference type="ARBA" id="ARBA00000085"/>
    </source>
</evidence>
<evidence type="ECO:0000256" key="6">
    <source>
        <dbReference type="ARBA" id="ARBA00022679"/>
    </source>
</evidence>
<sequence length="303" mass="32308">MPISLSFVITAAIDTVRLAIDAKAIQLKLAVDPKVGLVLGDAARLQQVVWNLLANAAKFTPSGGQITVTLTQVETCAQLQVKDTGKGIHSTFLPYVFEHFRQEDGATTRQFGGLGLGLAIVRQIVEMHGGGVQAESPGEFLGATFTVSLPLAKTGSNQVQTIRSDPPSGDLKGLQILVVDDEADMREIAAFVLEQQGAVVITAASAQEALTVLDRFTPDVLLSDIGMPDMDGYMLIQQVRSRAASDGGQIPAIALTAYAGEFNQQQAIAAGFQQHLAKPIEPIVLIDAIANLRHQSQQQEFKP</sequence>
<accession>A0A951UQD7</accession>
<comment type="caution">
    <text evidence="15">The sequence shown here is derived from an EMBL/GenBank/DDBJ whole genome shotgun (WGS) entry which is preliminary data.</text>
</comment>
<comment type="catalytic activity">
    <reaction evidence="1">
        <text>ATP + protein L-histidine = ADP + protein N-phospho-L-histidine.</text>
        <dbReference type="EC" id="2.7.13.3"/>
    </reaction>
</comment>
<feature type="domain" description="Response regulatory" evidence="14">
    <location>
        <begin position="175"/>
        <end position="293"/>
    </location>
</feature>
<dbReference type="PROSITE" id="PS50109">
    <property type="entry name" value="HIS_KIN"/>
    <property type="match status" value="1"/>
</dbReference>
<name>A0A951UQD7_9CYAN</name>
<keyword evidence="10" id="KW-0902">Two-component regulatory system</keyword>
<evidence type="ECO:0000256" key="5">
    <source>
        <dbReference type="ARBA" id="ARBA00022553"/>
    </source>
</evidence>
<dbReference type="SUPFAM" id="SSF55874">
    <property type="entry name" value="ATPase domain of HSP90 chaperone/DNA topoisomerase II/histidine kinase"/>
    <property type="match status" value="1"/>
</dbReference>
<dbReference type="Gene3D" id="3.30.565.10">
    <property type="entry name" value="Histidine kinase-like ATPase, C-terminal domain"/>
    <property type="match status" value="1"/>
</dbReference>
<comment type="subcellular location">
    <subcellularLocation>
        <location evidence="2">Cell membrane</location>
    </subcellularLocation>
</comment>
<dbReference type="FunFam" id="3.30.565.10:FF:000023">
    <property type="entry name" value="PAS domain-containing sensor histidine kinase"/>
    <property type="match status" value="1"/>
</dbReference>
<evidence type="ECO:0000259" key="13">
    <source>
        <dbReference type="PROSITE" id="PS50109"/>
    </source>
</evidence>
<keyword evidence="11" id="KW-0472">Membrane</keyword>
<dbReference type="InterPro" id="IPR001789">
    <property type="entry name" value="Sig_transdc_resp-reg_receiver"/>
</dbReference>
<reference evidence="15" key="2">
    <citation type="journal article" date="2022" name="Microbiol. Resour. Announc.">
        <title>Metagenome Sequencing to Explore Phylogenomics of Terrestrial Cyanobacteria.</title>
        <authorList>
            <person name="Ward R.D."/>
            <person name="Stajich J.E."/>
            <person name="Johansen J.R."/>
            <person name="Huntemann M."/>
            <person name="Clum A."/>
            <person name="Foster B."/>
            <person name="Foster B."/>
            <person name="Roux S."/>
            <person name="Palaniappan K."/>
            <person name="Varghese N."/>
            <person name="Mukherjee S."/>
            <person name="Reddy T.B.K."/>
            <person name="Daum C."/>
            <person name="Copeland A."/>
            <person name="Chen I.A."/>
            <person name="Ivanova N.N."/>
            <person name="Kyrpides N.C."/>
            <person name="Shapiro N."/>
            <person name="Eloe-Fadrosh E.A."/>
            <person name="Pietrasiak N."/>
        </authorList>
    </citation>
    <scope>NUCLEOTIDE SEQUENCE</scope>
    <source>
        <strain evidence="15">UHER 2000/2452</strain>
    </source>
</reference>
<dbReference type="GO" id="GO:0000155">
    <property type="term" value="F:phosphorelay sensor kinase activity"/>
    <property type="evidence" value="ECO:0007669"/>
    <property type="project" value="TreeGrafter"/>
</dbReference>
<dbReference type="Gene3D" id="3.40.50.2300">
    <property type="match status" value="1"/>
</dbReference>
<keyword evidence="9" id="KW-0067">ATP-binding</keyword>
<evidence type="ECO:0000313" key="15">
    <source>
        <dbReference type="EMBL" id="MBW4662300.1"/>
    </source>
</evidence>
<dbReference type="SMART" id="SM00387">
    <property type="entry name" value="HATPase_c"/>
    <property type="match status" value="1"/>
</dbReference>
<dbReference type="SUPFAM" id="SSF52172">
    <property type="entry name" value="CheY-like"/>
    <property type="match status" value="1"/>
</dbReference>
<evidence type="ECO:0000256" key="2">
    <source>
        <dbReference type="ARBA" id="ARBA00004236"/>
    </source>
</evidence>
<dbReference type="SMART" id="SM00448">
    <property type="entry name" value="REC"/>
    <property type="match status" value="1"/>
</dbReference>
<gene>
    <name evidence="15" type="ORF">KME15_26910</name>
</gene>
<keyword evidence="7" id="KW-0547">Nucleotide-binding</keyword>
<dbReference type="AlphaFoldDB" id="A0A951UQD7"/>
<dbReference type="GO" id="GO:0005524">
    <property type="term" value="F:ATP binding"/>
    <property type="evidence" value="ECO:0007669"/>
    <property type="project" value="UniProtKB-KW"/>
</dbReference>
<dbReference type="PANTHER" id="PTHR43547">
    <property type="entry name" value="TWO-COMPONENT HISTIDINE KINASE"/>
    <property type="match status" value="1"/>
</dbReference>
<keyword evidence="4" id="KW-1003">Cell membrane</keyword>
<dbReference type="InterPro" id="IPR005467">
    <property type="entry name" value="His_kinase_dom"/>
</dbReference>
<keyword evidence="8" id="KW-0418">Kinase</keyword>
<dbReference type="InterPro" id="IPR011006">
    <property type="entry name" value="CheY-like_superfamily"/>
</dbReference>
<keyword evidence="6" id="KW-0808">Transferase</keyword>
<dbReference type="InterPro" id="IPR004358">
    <property type="entry name" value="Sig_transdc_His_kin-like_C"/>
</dbReference>
<evidence type="ECO:0000256" key="9">
    <source>
        <dbReference type="ARBA" id="ARBA00022840"/>
    </source>
</evidence>
<dbReference type="PANTHER" id="PTHR43547:SF2">
    <property type="entry name" value="HYBRID SIGNAL TRANSDUCTION HISTIDINE KINASE C"/>
    <property type="match status" value="1"/>
</dbReference>
<dbReference type="EMBL" id="JAHHHD010000067">
    <property type="protein sequence ID" value="MBW4662300.1"/>
    <property type="molecule type" value="Genomic_DNA"/>
</dbReference>
<dbReference type="PRINTS" id="PR00344">
    <property type="entry name" value="BCTRLSENSOR"/>
</dbReference>
<evidence type="ECO:0000256" key="3">
    <source>
        <dbReference type="ARBA" id="ARBA00012438"/>
    </source>
</evidence>
<dbReference type="InterPro" id="IPR003594">
    <property type="entry name" value="HATPase_dom"/>
</dbReference>
<feature type="domain" description="Histidine kinase" evidence="13">
    <location>
        <begin position="1"/>
        <end position="153"/>
    </location>
</feature>
<protein>
    <recommendedName>
        <fullName evidence="3">histidine kinase</fullName>
        <ecNumber evidence="3">2.7.13.3</ecNumber>
    </recommendedName>
</protein>
<dbReference type="Proteomes" id="UP000757435">
    <property type="component" value="Unassembled WGS sequence"/>
</dbReference>
<feature type="modified residue" description="4-aspartylphosphate" evidence="12">
    <location>
        <position position="224"/>
    </location>
</feature>
<dbReference type="GO" id="GO:0005886">
    <property type="term" value="C:plasma membrane"/>
    <property type="evidence" value="ECO:0007669"/>
    <property type="project" value="UniProtKB-SubCell"/>
</dbReference>
<dbReference type="EC" id="2.7.13.3" evidence="3"/>
<dbReference type="CDD" id="cd17580">
    <property type="entry name" value="REC_2_DhkD-like"/>
    <property type="match status" value="1"/>
</dbReference>
<organism evidence="15 16">
    <name type="scientific">Drouetiella hepatica Uher 2000/2452</name>
    <dbReference type="NCBI Taxonomy" id="904376"/>
    <lineage>
        <taxon>Bacteria</taxon>
        <taxon>Bacillati</taxon>
        <taxon>Cyanobacteriota</taxon>
        <taxon>Cyanophyceae</taxon>
        <taxon>Oculatellales</taxon>
        <taxon>Oculatellaceae</taxon>
        <taxon>Drouetiella</taxon>
    </lineage>
</organism>
<dbReference type="PROSITE" id="PS50110">
    <property type="entry name" value="RESPONSE_REGULATORY"/>
    <property type="match status" value="1"/>
</dbReference>
<evidence type="ECO:0000259" key="14">
    <source>
        <dbReference type="PROSITE" id="PS50110"/>
    </source>
</evidence>
<evidence type="ECO:0000313" key="16">
    <source>
        <dbReference type="Proteomes" id="UP000757435"/>
    </source>
</evidence>
<dbReference type="Pfam" id="PF00072">
    <property type="entry name" value="Response_reg"/>
    <property type="match status" value="1"/>
</dbReference>